<dbReference type="InterPro" id="IPR045339">
    <property type="entry name" value="DUF6534"/>
</dbReference>
<keyword evidence="1" id="KW-0472">Membrane</keyword>
<keyword evidence="4" id="KW-1185">Reference proteome</keyword>
<protein>
    <recommendedName>
        <fullName evidence="2">DUF6534 domain-containing protein</fullName>
    </recommendedName>
</protein>
<evidence type="ECO:0000256" key="1">
    <source>
        <dbReference type="SAM" id="Phobius"/>
    </source>
</evidence>
<organism evidence="3 4">
    <name type="scientific">Daedalea quercina L-15889</name>
    <dbReference type="NCBI Taxonomy" id="1314783"/>
    <lineage>
        <taxon>Eukaryota</taxon>
        <taxon>Fungi</taxon>
        <taxon>Dikarya</taxon>
        <taxon>Basidiomycota</taxon>
        <taxon>Agaricomycotina</taxon>
        <taxon>Agaricomycetes</taxon>
        <taxon>Polyporales</taxon>
        <taxon>Fomitopsis</taxon>
    </lineage>
</organism>
<keyword evidence="1" id="KW-1133">Transmembrane helix</keyword>
<dbReference type="Pfam" id="PF20152">
    <property type="entry name" value="DUF6534"/>
    <property type="match status" value="1"/>
</dbReference>
<feature type="transmembrane region" description="Helical" evidence="1">
    <location>
        <begin position="49"/>
        <end position="73"/>
    </location>
</feature>
<proteinExistence type="predicted"/>
<dbReference type="AlphaFoldDB" id="A0A165Q0X8"/>
<dbReference type="EMBL" id="KV429062">
    <property type="protein sequence ID" value="KZT68871.1"/>
    <property type="molecule type" value="Genomic_DNA"/>
</dbReference>
<evidence type="ECO:0000313" key="3">
    <source>
        <dbReference type="EMBL" id="KZT68871.1"/>
    </source>
</evidence>
<feature type="transmembrane region" description="Helical" evidence="1">
    <location>
        <begin position="157"/>
        <end position="182"/>
    </location>
</feature>
<dbReference type="PANTHER" id="PTHR40465:SF1">
    <property type="entry name" value="DUF6534 DOMAIN-CONTAINING PROTEIN"/>
    <property type="match status" value="1"/>
</dbReference>
<accession>A0A165Q0X8</accession>
<reference evidence="3 4" key="1">
    <citation type="journal article" date="2016" name="Mol. Biol. Evol.">
        <title>Comparative Genomics of Early-Diverging Mushroom-Forming Fungi Provides Insights into the Origins of Lignocellulose Decay Capabilities.</title>
        <authorList>
            <person name="Nagy L.G."/>
            <person name="Riley R."/>
            <person name="Tritt A."/>
            <person name="Adam C."/>
            <person name="Daum C."/>
            <person name="Floudas D."/>
            <person name="Sun H."/>
            <person name="Yadav J.S."/>
            <person name="Pangilinan J."/>
            <person name="Larsson K.H."/>
            <person name="Matsuura K."/>
            <person name="Barry K."/>
            <person name="Labutti K."/>
            <person name="Kuo R."/>
            <person name="Ohm R.A."/>
            <person name="Bhattacharya S.S."/>
            <person name="Shirouzu T."/>
            <person name="Yoshinaga Y."/>
            <person name="Martin F.M."/>
            <person name="Grigoriev I.V."/>
            <person name="Hibbett D.S."/>
        </authorList>
    </citation>
    <scope>NUCLEOTIDE SEQUENCE [LARGE SCALE GENOMIC DNA]</scope>
    <source>
        <strain evidence="3 4">L-15889</strain>
    </source>
</reference>
<evidence type="ECO:0000313" key="4">
    <source>
        <dbReference type="Proteomes" id="UP000076727"/>
    </source>
</evidence>
<feature type="domain" description="DUF6534" evidence="2">
    <location>
        <begin position="169"/>
        <end position="254"/>
    </location>
</feature>
<dbReference type="STRING" id="1314783.A0A165Q0X8"/>
<feature type="transmembrane region" description="Helical" evidence="1">
    <location>
        <begin position="85"/>
        <end position="107"/>
    </location>
</feature>
<feature type="transmembrane region" description="Helical" evidence="1">
    <location>
        <begin position="203"/>
        <end position="236"/>
    </location>
</feature>
<gene>
    <name evidence="3" type="ORF">DAEQUDRAFT_811752</name>
</gene>
<dbReference type="PANTHER" id="PTHR40465">
    <property type="entry name" value="CHROMOSOME 1, WHOLE GENOME SHOTGUN SEQUENCE"/>
    <property type="match status" value="1"/>
</dbReference>
<dbReference type="Proteomes" id="UP000076727">
    <property type="component" value="Unassembled WGS sequence"/>
</dbReference>
<dbReference type="OrthoDB" id="3270417at2759"/>
<sequence length="343" mass="37999">MSGDAAVVNTVGVILLEVYIAVFLYGMLTMQGLVYWTKYRTDETWVRSGVGLIWILETIHTVFCLHLVYSYAIIDWGDAAATGSIVWSFSASTLTAVFIAVFAQSFLGWRMYILSHKNLWITAPLAMLLIIRTAFGCCAVAIGEASKTWVHWRSLSYGRALLTCAISSSAVTDLYIWVLLLYILQRSLTGSQRTEVLIRRLQAYVVISGCLTMFISLAIILTSVFLGNSLLFVGLIQIQSKMYANCFLASLNARMLWRAEATPSSGVISMELVGVAKSSGQTHRNDTRRIEVFRSVTSTTDNMVGSIGRQEKKTTLSMQDTPVDEESEIAKADAFPVDAFKEL</sequence>
<feature type="transmembrane region" description="Helical" evidence="1">
    <location>
        <begin position="119"/>
        <end position="142"/>
    </location>
</feature>
<name>A0A165Q0X8_9APHY</name>
<evidence type="ECO:0000259" key="2">
    <source>
        <dbReference type="Pfam" id="PF20152"/>
    </source>
</evidence>
<feature type="transmembrane region" description="Helical" evidence="1">
    <location>
        <begin position="6"/>
        <end position="28"/>
    </location>
</feature>
<keyword evidence="1" id="KW-0812">Transmembrane</keyword>